<evidence type="ECO:0000256" key="3">
    <source>
        <dbReference type="ARBA" id="ARBA00004496"/>
    </source>
</evidence>
<comment type="subcellular location">
    <subcellularLocation>
        <location evidence="3">Cytoplasm</location>
    </subcellularLocation>
</comment>
<evidence type="ECO:0000256" key="4">
    <source>
        <dbReference type="ARBA" id="ARBA00007762"/>
    </source>
</evidence>
<comment type="cofactor">
    <cofactor evidence="1">
        <name>FMN</name>
        <dbReference type="ChEBI" id="CHEBI:58210"/>
    </cofactor>
</comment>
<dbReference type="PANTHER" id="PTHR31457">
    <property type="entry name" value="METHYLMALONIC ACIDURIA AND HOMOCYSTINURIA TYPE C PROTEIN"/>
    <property type="match status" value="1"/>
</dbReference>
<keyword evidence="8" id="KW-0274">FAD</keyword>
<comment type="caution">
    <text evidence="12">The sequence shown here is derived from an EMBL/GenBank/DDBJ whole genome shotgun (WGS) entry which is preliminary data.</text>
</comment>
<dbReference type="EMBL" id="JADGIZ020000012">
    <property type="protein sequence ID" value="KAL2917207.1"/>
    <property type="molecule type" value="Genomic_DNA"/>
</dbReference>
<dbReference type="Proteomes" id="UP001527925">
    <property type="component" value="Unassembled WGS sequence"/>
</dbReference>
<accession>A0ABR4NCG9</accession>
<dbReference type="PANTHER" id="PTHR31457:SF2">
    <property type="entry name" value="CYANOCOBALAMIN REDUCTASE _ ALKYLCOBALAMIN DEALKYLASE"/>
    <property type="match status" value="1"/>
</dbReference>
<keyword evidence="6" id="KW-0285">Flavoprotein</keyword>
<evidence type="ECO:0000256" key="7">
    <source>
        <dbReference type="ARBA" id="ARBA00022643"/>
    </source>
</evidence>
<evidence type="ECO:0000256" key="9">
    <source>
        <dbReference type="ARBA" id="ARBA00022857"/>
    </source>
</evidence>
<name>A0ABR4NCG9_9FUNG</name>
<keyword evidence="5" id="KW-0963">Cytoplasm</keyword>
<proteinExistence type="inferred from homology"/>
<evidence type="ECO:0000256" key="10">
    <source>
        <dbReference type="ARBA" id="ARBA00023002"/>
    </source>
</evidence>
<protein>
    <recommendedName>
        <fullName evidence="11">Cyanocobalamin reductase (cyanide-eliminating)</fullName>
    </recommendedName>
</protein>
<keyword evidence="7" id="KW-0288">FMN</keyword>
<keyword evidence="9" id="KW-0521">NADP</keyword>
<keyword evidence="10" id="KW-0560">Oxidoreductase</keyword>
<evidence type="ECO:0000256" key="2">
    <source>
        <dbReference type="ARBA" id="ARBA00001974"/>
    </source>
</evidence>
<organism evidence="12 13">
    <name type="scientific">Polyrhizophydium stewartii</name>
    <dbReference type="NCBI Taxonomy" id="2732419"/>
    <lineage>
        <taxon>Eukaryota</taxon>
        <taxon>Fungi</taxon>
        <taxon>Fungi incertae sedis</taxon>
        <taxon>Chytridiomycota</taxon>
        <taxon>Chytridiomycota incertae sedis</taxon>
        <taxon>Chytridiomycetes</taxon>
        <taxon>Rhizophydiales</taxon>
        <taxon>Rhizophydiales incertae sedis</taxon>
        <taxon>Polyrhizophydium</taxon>
    </lineage>
</organism>
<evidence type="ECO:0000256" key="1">
    <source>
        <dbReference type="ARBA" id="ARBA00001917"/>
    </source>
</evidence>
<keyword evidence="13" id="KW-1185">Reference proteome</keyword>
<gene>
    <name evidence="12" type="ORF">HK105_203272</name>
</gene>
<evidence type="ECO:0000313" key="12">
    <source>
        <dbReference type="EMBL" id="KAL2917207.1"/>
    </source>
</evidence>
<dbReference type="InterPro" id="IPR032037">
    <property type="entry name" value="MMACHC"/>
</dbReference>
<sequence>MPEQWQAAVAAVRTALEPYGMTIVQPFCLGWYNAAVDIRFQLDRPRGDADGEATASDGRDSSRTLGILVGNTSAMWTPFLRFVRSQPAGWLAAHPDPLDAWTQTVAMADAATAVRTQLHLPHHSVAVRYPFETGTRMVGFQACAHAAGLAFLHRGCGLCVHADFGPWFAMRAVVLVDIAGPAGPPPVLRDPVPPSEGGRLAARVQDLIARPASTPYDWRPWLQLRDDLAAATGTTAHRYPDDMVEYHYSKNRAVIERAVAAME</sequence>
<evidence type="ECO:0000256" key="5">
    <source>
        <dbReference type="ARBA" id="ARBA00022490"/>
    </source>
</evidence>
<evidence type="ECO:0000313" key="13">
    <source>
        <dbReference type="Proteomes" id="UP001527925"/>
    </source>
</evidence>
<evidence type="ECO:0000256" key="11">
    <source>
        <dbReference type="ARBA" id="ARBA00031313"/>
    </source>
</evidence>
<comment type="similarity">
    <text evidence="4">Belongs to the MMACHC family.</text>
</comment>
<evidence type="ECO:0000256" key="6">
    <source>
        <dbReference type="ARBA" id="ARBA00022630"/>
    </source>
</evidence>
<reference evidence="12 13" key="1">
    <citation type="submission" date="2023-09" db="EMBL/GenBank/DDBJ databases">
        <title>Pangenome analysis of Batrachochytrium dendrobatidis and related Chytrids.</title>
        <authorList>
            <person name="Yacoub M.N."/>
            <person name="Stajich J.E."/>
            <person name="James T.Y."/>
        </authorList>
    </citation>
    <scope>NUCLEOTIDE SEQUENCE [LARGE SCALE GENOMIC DNA]</scope>
    <source>
        <strain evidence="12 13">JEL0888</strain>
    </source>
</reference>
<comment type="cofactor">
    <cofactor evidence="2">
        <name>FAD</name>
        <dbReference type="ChEBI" id="CHEBI:57692"/>
    </cofactor>
</comment>
<evidence type="ECO:0000256" key="8">
    <source>
        <dbReference type="ARBA" id="ARBA00022827"/>
    </source>
</evidence>